<gene>
    <name evidence="3" type="ORF">C451_20622</name>
</gene>
<dbReference type="Pfam" id="PF00534">
    <property type="entry name" value="Glycos_transf_1"/>
    <property type="match status" value="1"/>
</dbReference>
<dbReference type="OrthoDB" id="131038at2157"/>
<comment type="caution">
    <text evidence="3">The sequence shown here is derived from an EMBL/GenBank/DDBJ whole genome shotgun (WGS) entry which is preliminary data.</text>
</comment>
<dbReference type="SUPFAM" id="SSF53756">
    <property type="entry name" value="UDP-Glycosyltransferase/glycogen phosphorylase"/>
    <property type="match status" value="1"/>
</dbReference>
<dbReference type="CDD" id="cd03801">
    <property type="entry name" value="GT4_PimA-like"/>
    <property type="match status" value="1"/>
</dbReference>
<dbReference type="Gene3D" id="3.40.50.2000">
    <property type="entry name" value="Glycogen Phosphorylase B"/>
    <property type="match status" value="2"/>
</dbReference>
<evidence type="ECO:0000259" key="1">
    <source>
        <dbReference type="Pfam" id="PF00534"/>
    </source>
</evidence>
<dbReference type="PANTHER" id="PTHR45947:SF3">
    <property type="entry name" value="SULFOQUINOVOSYL TRANSFERASE SQD2"/>
    <property type="match status" value="1"/>
</dbReference>
<dbReference type="InterPro" id="IPR028098">
    <property type="entry name" value="Glyco_trans_4-like_N"/>
</dbReference>
<dbReference type="EMBL" id="AOMF01000195">
    <property type="protein sequence ID" value="EMA48237.1"/>
    <property type="molecule type" value="Genomic_DNA"/>
</dbReference>
<accession>M0MR84</accession>
<evidence type="ECO:0000313" key="4">
    <source>
        <dbReference type="Proteomes" id="UP000011680"/>
    </source>
</evidence>
<dbReference type="RefSeq" id="WP_007743652.1">
    <property type="nucleotide sequence ID" value="NZ_AOMF01000195.1"/>
</dbReference>
<dbReference type="eggNOG" id="arCOG01410">
    <property type="taxonomic scope" value="Archaea"/>
</dbReference>
<dbReference type="AlphaFoldDB" id="M0MR84"/>
<keyword evidence="3" id="KW-0808">Transferase</keyword>
<dbReference type="InterPro" id="IPR001296">
    <property type="entry name" value="Glyco_trans_1"/>
</dbReference>
<keyword evidence="4" id="KW-1185">Reference proteome</keyword>
<evidence type="ECO:0000313" key="3">
    <source>
        <dbReference type="EMBL" id="EMA48237.1"/>
    </source>
</evidence>
<name>M0MR84_9EURY</name>
<feature type="domain" description="Glycosyl transferase family 1" evidence="1">
    <location>
        <begin position="201"/>
        <end position="348"/>
    </location>
</feature>
<dbReference type="InterPro" id="IPR050194">
    <property type="entry name" value="Glycosyltransferase_grp1"/>
</dbReference>
<dbReference type="Pfam" id="PF13439">
    <property type="entry name" value="Glyco_transf_4"/>
    <property type="match status" value="1"/>
</dbReference>
<protein>
    <submittedName>
        <fullName evidence="3">Group 1 glycosyl transferase</fullName>
    </submittedName>
</protein>
<dbReference type="STRING" id="1227457.C451_20622"/>
<dbReference type="GO" id="GO:0016757">
    <property type="term" value="F:glycosyltransferase activity"/>
    <property type="evidence" value="ECO:0007669"/>
    <property type="project" value="InterPro"/>
</dbReference>
<dbReference type="PANTHER" id="PTHR45947">
    <property type="entry name" value="SULFOQUINOVOSYL TRANSFERASE SQD2"/>
    <property type="match status" value="1"/>
</dbReference>
<evidence type="ECO:0000259" key="2">
    <source>
        <dbReference type="Pfam" id="PF13439"/>
    </source>
</evidence>
<dbReference type="Proteomes" id="UP000011680">
    <property type="component" value="Unassembled WGS sequence"/>
</dbReference>
<organism evidence="3 4">
    <name type="scientific">Halococcus thailandensis JCM 13552</name>
    <dbReference type="NCBI Taxonomy" id="1227457"/>
    <lineage>
        <taxon>Archaea</taxon>
        <taxon>Methanobacteriati</taxon>
        <taxon>Methanobacteriota</taxon>
        <taxon>Stenosarchaea group</taxon>
        <taxon>Halobacteria</taxon>
        <taxon>Halobacteriales</taxon>
        <taxon>Halococcaceae</taxon>
        <taxon>Halococcus</taxon>
    </lineage>
</organism>
<feature type="domain" description="Glycosyltransferase subfamily 4-like N-terminal" evidence="2">
    <location>
        <begin position="16"/>
        <end position="189"/>
    </location>
</feature>
<proteinExistence type="predicted"/>
<dbReference type="PATRIC" id="fig|1227457.3.peg.4002"/>
<reference evidence="3 4" key="1">
    <citation type="journal article" date="2014" name="PLoS Genet.">
        <title>Phylogenetically driven sequencing of extremely halophilic archaea reveals strategies for static and dynamic osmo-response.</title>
        <authorList>
            <person name="Becker E.A."/>
            <person name="Seitzer P.M."/>
            <person name="Tritt A."/>
            <person name="Larsen D."/>
            <person name="Krusor M."/>
            <person name="Yao A.I."/>
            <person name="Wu D."/>
            <person name="Madern D."/>
            <person name="Eisen J.A."/>
            <person name="Darling A.E."/>
            <person name="Facciotti M.T."/>
        </authorList>
    </citation>
    <scope>NUCLEOTIDE SEQUENCE [LARGE SCALE GENOMIC DNA]</scope>
    <source>
        <strain evidence="3 4">JCM 13552</strain>
    </source>
</reference>
<sequence length="380" mass="42327">MRIGVVTPQYPPHIAGGGEISVKLLVDELAKRKEITDVEVYSLDCGYPSQVDDITVRRYYTPTRIMEISNAIAIYQLSSELDDRDLLHAYNMELHPAVGYLSAQSDIPSVATLNAYTFLPSSTTKAVTDSKLKSIYKEYWLPTLGKVLTKQLGKIDRFFALSDSVKESYSSDLLNEEKISVIPNMVDPTFEKSLTPNLGNSDGEAIMVLYVGSLIKSKGVEYLIKSFKNLSDNFNLSIVGTGPRKEILQKLATALNVDHQVQFHGHVEHDLLGQMYSMSDVFVHPGIWREPFGRTILEAMQAKLPVVCTDIGAPPKIISGERTVCNVAEPDGLAKAIRYASENQKHLGNANYEKVKTEYQPNQVISNVVDQYTQVISNYQ</sequence>